<keyword evidence="6 7" id="KW-0472">Membrane</keyword>
<dbReference type="GO" id="GO:0005886">
    <property type="term" value="C:plasma membrane"/>
    <property type="evidence" value="ECO:0007669"/>
    <property type="project" value="UniProtKB-SubCell"/>
</dbReference>
<evidence type="ECO:0000256" key="5">
    <source>
        <dbReference type="ARBA" id="ARBA00022989"/>
    </source>
</evidence>
<comment type="pathway">
    <text evidence="7">Protein modification; lipoprotein biosynthesis (diacylglyceryl transfer).</text>
</comment>
<evidence type="ECO:0000256" key="2">
    <source>
        <dbReference type="ARBA" id="ARBA00022475"/>
    </source>
</evidence>
<evidence type="ECO:0000256" key="7">
    <source>
        <dbReference type="HAMAP-Rule" id="MF_01147"/>
    </source>
</evidence>
<evidence type="ECO:0000256" key="4">
    <source>
        <dbReference type="ARBA" id="ARBA00022692"/>
    </source>
</evidence>
<keyword evidence="3 7" id="KW-0808">Transferase</keyword>
<dbReference type="HAMAP" id="MF_01147">
    <property type="entry name" value="Lgt"/>
    <property type="match status" value="1"/>
</dbReference>
<sequence>MNLLTVNPTAFKLFGIEIQWYAIIIVSAIILVSWLASREAVRVGLREDDVVDLMLWALPIAIVGARLYYVIFEWEYYMQNPGEILAIRNGGLAIYGGLIAGGIVVYFFTRHRFISTWKFLDVAAPSVILAQGIGRWGNFMNHEAFGKVVSLDFLESLHLPNFIIENMYINGKYRQPTFLYESVWNVLGFILLIILRRRPNFLKEGELALIYVAWYSFGRFFIEGMRTDSLMIGDVLRVSQLLSALLFIGAIGLMIFRRKQASIPFYDRTKGNPKKA</sequence>
<feature type="binding site" evidence="7">
    <location>
        <position position="135"/>
    </location>
    <ligand>
        <name>a 1,2-diacyl-sn-glycero-3-phospho-(1'-sn-glycerol)</name>
        <dbReference type="ChEBI" id="CHEBI:64716"/>
    </ligand>
</feature>
<organism evidence="8 9">
    <name type="scientific">Vagococcus carniphilus</name>
    <dbReference type="NCBI Taxonomy" id="218144"/>
    <lineage>
        <taxon>Bacteria</taxon>
        <taxon>Bacillati</taxon>
        <taxon>Bacillota</taxon>
        <taxon>Bacilli</taxon>
        <taxon>Lactobacillales</taxon>
        <taxon>Enterococcaceae</taxon>
        <taxon>Vagococcus</taxon>
    </lineage>
</organism>
<dbReference type="EC" id="2.5.1.145" evidence="7"/>
<feature type="transmembrane region" description="Helical" evidence="7">
    <location>
        <begin position="207"/>
        <end position="226"/>
    </location>
</feature>
<gene>
    <name evidence="7" type="primary">lgt</name>
    <name evidence="8" type="ORF">CBF28_08445</name>
</gene>
<dbReference type="GO" id="GO:0008961">
    <property type="term" value="F:phosphatidylglycerol-prolipoprotein diacylglyceryl transferase activity"/>
    <property type="evidence" value="ECO:0007669"/>
    <property type="project" value="UniProtKB-UniRule"/>
</dbReference>
<dbReference type="PANTHER" id="PTHR30589:SF0">
    <property type="entry name" value="PHOSPHATIDYLGLYCEROL--PROLIPOPROTEIN DIACYLGLYCERYL TRANSFERASE"/>
    <property type="match status" value="1"/>
</dbReference>
<feature type="transmembrane region" description="Helical" evidence="7">
    <location>
        <begin position="238"/>
        <end position="256"/>
    </location>
</feature>
<dbReference type="EMBL" id="NGKB01000007">
    <property type="protein sequence ID" value="RSU14173.1"/>
    <property type="molecule type" value="Genomic_DNA"/>
</dbReference>
<dbReference type="Proteomes" id="UP000288028">
    <property type="component" value="Unassembled WGS sequence"/>
</dbReference>
<proteinExistence type="inferred from homology"/>
<dbReference type="PROSITE" id="PS01311">
    <property type="entry name" value="LGT"/>
    <property type="match status" value="1"/>
</dbReference>
<comment type="similarity">
    <text evidence="1 7">Belongs to the Lgt family.</text>
</comment>
<keyword evidence="2 7" id="KW-1003">Cell membrane</keyword>
<comment type="caution">
    <text evidence="8">The sequence shown here is derived from an EMBL/GenBank/DDBJ whole genome shotgun (WGS) entry which is preliminary data.</text>
</comment>
<comment type="subcellular location">
    <subcellularLocation>
        <location evidence="7">Cell membrane</location>
        <topology evidence="7">Multi-pass membrane protein</topology>
    </subcellularLocation>
</comment>
<keyword evidence="8" id="KW-0449">Lipoprotein</keyword>
<dbReference type="GO" id="GO:0042158">
    <property type="term" value="P:lipoprotein biosynthetic process"/>
    <property type="evidence" value="ECO:0007669"/>
    <property type="project" value="UniProtKB-UniRule"/>
</dbReference>
<dbReference type="NCBIfam" id="TIGR00544">
    <property type="entry name" value="lgt"/>
    <property type="match status" value="1"/>
</dbReference>
<evidence type="ECO:0000313" key="8">
    <source>
        <dbReference type="EMBL" id="RSU14173.1"/>
    </source>
</evidence>
<feature type="transmembrane region" description="Helical" evidence="7">
    <location>
        <begin position="20"/>
        <end position="41"/>
    </location>
</feature>
<keyword evidence="5 7" id="KW-1133">Transmembrane helix</keyword>
<evidence type="ECO:0000256" key="1">
    <source>
        <dbReference type="ARBA" id="ARBA00007150"/>
    </source>
</evidence>
<dbReference type="GeneID" id="95580243"/>
<evidence type="ECO:0000256" key="3">
    <source>
        <dbReference type="ARBA" id="ARBA00022679"/>
    </source>
</evidence>
<feature type="transmembrane region" description="Helical" evidence="7">
    <location>
        <begin position="177"/>
        <end position="195"/>
    </location>
</feature>
<comment type="function">
    <text evidence="7">Catalyzes the transfer of the diacylglyceryl group from phosphatidylglycerol to the sulfhydryl group of the N-terminal cysteine of a prolipoprotein, the first step in the formation of mature lipoproteins.</text>
</comment>
<dbReference type="AlphaFoldDB" id="A0A430B1F7"/>
<name>A0A430B1F7_9ENTE</name>
<dbReference type="UniPathway" id="UPA00664"/>
<dbReference type="OrthoDB" id="871140at2"/>
<feature type="transmembrane region" description="Helical" evidence="7">
    <location>
        <begin position="92"/>
        <end position="109"/>
    </location>
</feature>
<evidence type="ECO:0000256" key="6">
    <source>
        <dbReference type="ARBA" id="ARBA00023136"/>
    </source>
</evidence>
<accession>A0A430B1F7</accession>
<feature type="transmembrane region" description="Helical" evidence="7">
    <location>
        <begin position="53"/>
        <end position="72"/>
    </location>
</feature>
<dbReference type="PANTHER" id="PTHR30589">
    <property type="entry name" value="PROLIPOPROTEIN DIACYLGLYCERYL TRANSFERASE"/>
    <property type="match status" value="1"/>
</dbReference>
<comment type="catalytic activity">
    <reaction evidence="7">
        <text>L-cysteinyl-[prolipoprotein] + a 1,2-diacyl-sn-glycero-3-phospho-(1'-sn-glycerol) = an S-1,2-diacyl-sn-glyceryl-L-cysteinyl-[prolipoprotein] + sn-glycerol 1-phosphate + H(+)</text>
        <dbReference type="Rhea" id="RHEA:56712"/>
        <dbReference type="Rhea" id="RHEA-COMP:14679"/>
        <dbReference type="Rhea" id="RHEA-COMP:14680"/>
        <dbReference type="ChEBI" id="CHEBI:15378"/>
        <dbReference type="ChEBI" id="CHEBI:29950"/>
        <dbReference type="ChEBI" id="CHEBI:57685"/>
        <dbReference type="ChEBI" id="CHEBI:64716"/>
        <dbReference type="ChEBI" id="CHEBI:140658"/>
        <dbReference type="EC" id="2.5.1.145"/>
    </reaction>
</comment>
<protein>
    <recommendedName>
        <fullName evidence="7">Phosphatidylglycerol--prolipoprotein diacylglyceryl transferase</fullName>
        <ecNumber evidence="7">2.5.1.145</ecNumber>
    </recommendedName>
</protein>
<reference evidence="8 9" key="1">
    <citation type="submission" date="2017-05" db="EMBL/GenBank/DDBJ databases">
        <title>Vagococcus spp. assemblies.</title>
        <authorList>
            <person name="Gulvik C.A."/>
        </authorList>
    </citation>
    <scope>NUCLEOTIDE SEQUENCE [LARGE SCALE GENOMIC DNA]</scope>
    <source>
        <strain evidence="8 9">SS1714</strain>
    </source>
</reference>
<keyword evidence="9" id="KW-1185">Reference proteome</keyword>
<dbReference type="RefSeq" id="WP_126794001.1">
    <property type="nucleotide sequence ID" value="NZ_CP060720.1"/>
</dbReference>
<dbReference type="Pfam" id="PF01790">
    <property type="entry name" value="LGT"/>
    <property type="match status" value="1"/>
</dbReference>
<keyword evidence="4 7" id="KW-0812">Transmembrane</keyword>
<dbReference type="InterPro" id="IPR001640">
    <property type="entry name" value="Lgt"/>
</dbReference>
<evidence type="ECO:0000313" key="9">
    <source>
        <dbReference type="Proteomes" id="UP000288028"/>
    </source>
</evidence>